<organism evidence="6 7">
    <name type="scientific">Hibiscus sabdariffa</name>
    <name type="common">roselle</name>
    <dbReference type="NCBI Taxonomy" id="183260"/>
    <lineage>
        <taxon>Eukaryota</taxon>
        <taxon>Viridiplantae</taxon>
        <taxon>Streptophyta</taxon>
        <taxon>Embryophyta</taxon>
        <taxon>Tracheophyta</taxon>
        <taxon>Spermatophyta</taxon>
        <taxon>Magnoliopsida</taxon>
        <taxon>eudicotyledons</taxon>
        <taxon>Gunneridae</taxon>
        <taxon>Pentapetalae</taxon>
        <taxon>rosids</taxon>
        <taxon>malvids</taxon>
        <taxon>Malvales</taxon>
        <taxon>Malvaceae</taxon>
        <taxon>Malvoideae</taxon>
        <taxon>Hibiscus</taxon>
    </lineage>
</organism>
<keyword evidence="7" id="KW-1185">Reference proteome</keyword>
<dbReference type="PROSITE" id="PS51473">
    <property type="entry name" value="GNK2"/>
    <property type="match status" value="3"/>
</dbReference>
<keyword evidence="2" id="KW-0677">Repeat</keyword>
<evidence type="ECO:0000256" key="4">
    <source>
        <dbReference type="SAM" id="Phobius"/>
    </source>
</evidence>
<feature type="domain" description="Gnk2-homologous" evidence="5">
    <location>
        <begin position="320"/>
        <end position="423"/>
    </location>
</feature>
<sequence length="574" mass="63052">MSGNYTANSAYETNLNSIISGFSTLREFNYGFFNLSAVESPDQVHSIALCRGDMNQADCNTCLNYTAAELKRVCPFHKAATAWSELCLVRYADRDLYGQLENDPRTCQRGCSAGPLRKYAAGNASAGSGNPERVYATVQCTPDMDQQNCATCLGYARDELQKCCSGRIGCRVLRPTCVLRFESNPFYNQIAVPLPSPPPPPTGGKFPTVIIVIASVAGVLILVFISICIFKRRRRIETVPVKVEIPPADREMSGIDSLQFDFDSVVVATDNFSDANKLVPSQPAFAMQSNFEFDRSSSFASISNNSTTELLPLSRNEVSISELSPSETSGNYTANSTYEANLNTIISRFSTLREFNYGFFNLSAGESPDQVHSIALCRGDMNQADCNTCLSYTATELKRVCPFNKAATAWSELCLVRYANRDLYGRLENDPRACAYNTMNVSNPDQFNRTLSDLLVDLSSEAATSGPLRKYAAGNALAGSGNPGRVYATVQCTPDMDQQNCTTCLQYARDELQNCCYGRIGCRVLRPNCVLRFESNLFYNQTAVPLPSPPPSPTPSPTPNRGKYRSCLPVNIFL</sequence>
<keyword evidence="4" id="KW-1133">Transmembrane helix</keyword>
<dbReference type="PANTHER" id="PTHR32099:SF51">
    <property type="entry name" value="CYSTEINE-RICH RECEPTOR-LIKE PROTEIN KINASE 25 ISOFORM X1"/>
    <property type="match status" value="1"/>
</dbReference>
<keyword evidence="1" id="KW-0732">Signal</keyword>
<comment type="caution">
    <text evidence="6">The sequence shown here is derived from an EMBL/GenBank/DDBJ whole genome shotgun (WGS) entry which is preliminary data.</text>
</comment>
<feature type="compositionally biased region" description="Pro residues" evidence="3">
    <location>
        <begin position="546"/>
        <end position="558"/>
    </location>
</feature>
<keyword evidence="4" id="KW-0472">Membrane</keyword>
<dbReference type="Pfam" id="PF01657">
    <property type="entry name" value="Stress-antifung"/>
    <property type="match status" value="4"/>
</dbReference>
<feature type="region of interest" description="Disordered" evidence="3">
    <location>
        <begin position="544"/>
        <end position="563"/>
    </location>
</feature>
<proteinExistence type="predicted"/>
<dbReference type="InterPro" id="IPR038408">
    <property type="entry name" value="GNK2_sf"/>
</dbReference>
<evidence type="ECO:0000256" key="2">
    <source>
        <dbReference type="ARBA" id="ARBA00022737"/>
    </source>
</evidence>
<gene>
    <name evidence="6" type="ORF">V6N11_061627</name>
</gene>
<dbReference type="EMBL" id="JBBPBN010000386">
    <property type="protein sequence ID" value="KAK8487644.1"/>
    <property type="molecule type" value="Genomic_DNA"/>
</dbReference>
<dbReference type="InterPro" id="IPR002902">
    <property type="entry name" value="GNK2"/>
</dbReference>
<keyword evidence="4" id="KW-0812">Transmembrane</keyword>
<accession>A0ABR2A3N0</accession>
<protein>
    <recommendedName>
        <fullName evidence="5">Gnk2-homologous domain-containing protein</fullName>
    </recommendedName>
</protein>
<evidence type="ECO:0000313" key="6">
    <source>
        <dbReference type="EMBL" id="KAK8487644.1"/>
    </source>
</evidence>
<feature type="transmembrane region" description="Helical" evidence="4">
    <location>
        <begin position="206"/>
        <end position="230"/>
    </location>
</feature>
<reference evidence="6 7" key="1">
    <citation type="journal article" date="2024" name="G3 (Bethesda)">
        <title>Genome assembly of Hibiscus sabdariffa L. provides insights into metabolisms of medicinal natural products.</title>
        <authorList>
            <person name="Kim T."/>
        </authorList>
    </citation>
    <scope>NUCLEOTIDE SEQUENCE [LARGE SCALE GENOMIC DNA]</scope>
    <source>
        <strain evidence="6">TK-2024</strain>
        <tissue evidence="6">Old leaves</tissue>
    </source>
</reference>
<dbReference type="CDD" id="cd23509">
    <property type="entry name" value="Gnk2-like"/>
    <property type="match status" value="4"/>
</dbReference>
<name>A0ABR2A3N0_9ROSI</name>
<evidence type="ECO:0000259" key="5">
    <source>
        <dbReference type="PROSITE" id="PS51473"/>
    </source>
</evidence>
<feature type="domain" description="Gnk2-homologous" evidence="5">
    <location>
        <begin position="429"/>
        <end position="538"/>
    </location>
</feature>
<dbReference type="Gene3D" id="3.30.430.20">
    <property type="entry name" value="Gnk2 domain, C-X8-C-X2-C motif"/>
    <property type="match status" value="4"/>
</dbReference>
<evidence type="ECO:0000256" key="1">
    <source>
        <dbReference type="ARBA" id="ARBA00022729"/>
    </source>
</evidence>
<evidence type="ECO:0000313" key="7">
    <source>
        <dbReference type="Proteomes" id="UP001396334"/>
    </source>
</evidence>
<dbReference type="Proteomes" id="UP001396334">
    <property type="component" value="Unassembled WGS sequence"/>
</dbReference>
<evidence type="ECO:0000256" key="3">
    <source>
        <dbReference type="SAM" id="MobiDB-lite"/>
    </source>
</evidence>
<feature type="domain" description="Gnk2-homologous" evidence="5">
    <location>
        <begin position="1"/>
        <end position="96"/>
    </location>
</feature>
<dbReference type="PANTHER" id="PTHR32099">
    <property type="entry name" value="CYSTEINE-RICH REPEAT SECRETORY PROTEIN"/>
    <property type="match status" value="1"/>
</dbReference>